<proteinExistence type="predicted"/>
<dbReference type="GeneID" id="301708566"/>
<dbReference type="CDD" id="cd00077">
    <property type="entry name" value="HDc"/>
    <property type="match status" value="2"/>
</dbReference>
<sequence length="414" mass="47326">MSTFDINLHETLYSLSNALDLVGITHIRHGKRVAFIAAECGKYLHWPGQCMDDLFEAAILHDIGVAKTVVHSRLSQFEWEEESEHCKIGASLLQSSPLLEKIAPMVRHHHTHWSELKDMALPMETKQIANCIYLADRVDMLSLSSQIDNPNLLLFKDEIREKIQGKQGDFFCEELVEAFLSISRSEAFWFSLENEHVDGYSNTWLSETSVQKIDFQDLRSIMLIFSYVVDAKSPFTKAHSDGVARLAKFIGSLWNLPQERCEMLELAGLLHDIGKLRLPDALLEKPGKLTLEERAQIKRHSFDTYNILKNIKGMEKISEWAAQHHERMDGSGYPYHLDQSTLSLEARIVAVADVFQALAQKRPYRDPLSPDEIMKILKEQVDDEKLDREVVHSVDCQLQACWEVAISAQQARVE</sequence>
<dbReference type="PROSITE" id="PS51832">
    <property type="entry name" value="HD_GYP"/>
    <property type="match status" value="1"/>
</dbReference>
<dbReference type="Pfam" id="PF13487">
    <property type="entry name" value="HD_5"/>
    <property type="match status" value="1"/>
</dbReference>
<dbReference type="Pfam" id="PF01966">
    <property type="entry name" value="HD"/>
    <property type="match status" value="1"/>
</dbReference>
<evidence type="ECO:0000259" key="1">
    <source>
        <dbReference type="PROSITE" id="PS51832"/>
    </source>
</evidence>
<dbReference type="RefSeq" id="WP_031597585.1">
    <property type="nucleotide sequence ID" value="NZ_CP053675.1"/>
</dbReference>
<accession>A0A8F3IK40</accession>
<dbReference type="EMBL" id="CP071137">
    <property type="protein sequence ID" value="QWY77917.1"/>
    <property type="molecule type" value="Genomic_DNA"/>
</dbReference>
<dbReference type="Proteomes" id="UP000683551">
    <property type="component" value="Chromosome"/>
</dbReference>
<dbReference type="GO" id="GO:0071111">
    <property type="term" value="F:cyclic-guanylate-specific phosphodiesterase activity"/>
    <property type="evidence" value="ECO:0007669"/>
    <property type="project" value="UniProtKB-EC"/>
</dbReference>
<dbReference type="Proteomes" id="UP000075653">
    <property type="component" value="Unassembled WGS sequence"/>
</dbReference>
<dbReference type="EC" id="3.1.4.52" evidence="2"/>
<dbReference type="PANTHER" id="PTHR43155:SF1">
    <property type="entry name" value="3'3'-CGAMP-SPECIFIC PHOSPHODIESTERASE 1"/>
    <property type="match status" value="1"/>
</dbReference>
<organism evidence="2 4">
    <name type="scientific">Ferrovum myxofaciens</name>
    <dbReference type="NCBI Taxonomy" id="416213"/>
    <lineage>
        <taxon>Bacteria</taxon>
        <taxon>Pseudomonadati</taxon>
        <taxon>Pseudomonadota</taxon>
        <taxon>Betaproteobacteria</taxon>
        <taxon>Ferrovales</taxon>
        <taxon>Ferrovaceae</taxon>
        <taxon>Ferrovum</taxon>
    </lineage>
</organism>
<dbReference type="EMBL" id="LRRD01000028">
    <property type="protein sequence ID" value="KXW58006.1"/>
    <property type="molecule type" value="Genomic_DNA"/>
</dbReference>
<accession>A0A149VXU1</accession>
<dbReference type="InterPro" id="IPR006674">
    <property type="entry name" value="HD_domain"/>
</dbReference>
<evidence type="ECO:0000313" key="2">
    <source>
        <dbReference type="EMBL" id="KXW58006.1"/>
    </source>
</evidence>
<dbReference type="InterPro" id="IPR003607">
    <property type="entry name" value="HD/PDEase_dom"/>
</dbReference>
<feature type="domain" description="HD-GYP" evidence="1">
    <location>
        <begin position="214"/>
        <end position="410"/>
    </location>
</feature>
<dbReference type="SUPFAM" id="SSF109604">
    <property type="entry name" value="HD-domain/PDEase-like"/>
    <property type="match status" value="2"/>
</dbReference>
<dbReference type="AlphaFoldDB" id="A0A8F3IK40"/>
<dbReference type="PANTHER" id="PTHR43155">
    <property type="entry name" value="CYCLIC DI-GMP PHOSPHODIESTERASE PA4108-RELATED"/>
    <property type="match status" value="1"/>
</dbReference>
<dbReference type="SMART" id="SM00471">
    <property type="entry name" value="HDc"/>
    <property type="match status" value="2"/>
</dbReference>
<dbReference type="InterPro" id="IPR037522">
    <property type="entry name" value="HD_GYP_dom"/>
</dbReference>
<dbReference type="Gene3D" id="1.10.3210.10">
    <property type="entry name" value="Hypothetical protein af1432"/>
    <property type="match status" value="2"/>
</dbReference>
<protein>
    <submittedName>
        <fullName evidence="2">Cyclic di-GMP phosphodiesterase response regulator RpfG</fullName>
        <ecNumber evidence="2">3.1.4.52</ecNumber>
    </submittedName>
    <submittedName>
        <fullName evidence="3">HD domain-containing protein</fullName>
    </submittedName>
</protein>
<reference evidence="3" key="2">
    <citation type="submission" date="2021-02" db="EMBL/GenBank/DDBJ databases">
        <title>Comparative genomics of Ferrovum myxofaciens strains, predominant extremophile bacteria forming large biofilm stalactites in acid mine ecosystems.</title>
        <authorList>
            <person name="Burkartova K."/>
            <person name="Ridl J."/>
            <person name="Pajer P."/>
            <person name="Falteisek L."/>
        </authorList>
    </citation>
    <scope>NUCLEOTIDE SEQUENCE</scope>
    <source>
        <strain evidence="3">MI1III</strain>
    </source>
</reference>
<dbReference type="OrthoDB" id="9780948at2"/>
<evidence type="ECO:0000313" key="3">
    <source>
        <dbReference type="EMBL" id="QWY77917.1"/>
    </source>
</evidence>
<name>A0A8F3IK40_9PROT</name>
<evidence type="ECO:0000313" key="4">
    <source>
        <dbReference type="Proteomes" id="UP000075653"/>
    </source>
</evidence>
<dbReference type="PATRIC" id="fig|1789004.3.peg.1481"/>
<gene>
    <name evidence="2" type="primary">rpfG_2</name>
    <name evidence="2" type="ORF">FEMY_14560</name>
    <name evidence="3" type="ORF">JZL65_02175</name>
</gene>
<keyword evidence="4" id="KW-1185">Reference proteome</keyword>
<keyword evidence="2" id="KW-0378">Hydrolase</keyword>
<reference evidence="2 4" key="1">
    <citation type="submission" date="2016-01" db="EMBL/GenBank/DDBJ databases">
        <title>Genome sequence of the acidophilic iron oxidising Ferrovum strain Z-31.</title>
        <authorList>
            <person name="Poehlein A."/>
            <person name="Ullrich S.R."/>
            <person name="Schloemann M."/>
            <person name="Muehling M."/>
            <person name="Daniel R."/>
        </authorList>
    </citation>
    <scope>NUCLEOTIDE SEQUENCE [LARGE SCALE GENOMIC DNA]</scope>
    <source>
        <strain evidence="2 4">Z-31</strain>
    </source>
</reference>